<keyword evidence="3 6" id="KW-0812">Transmembrane</keyword>
<dbReference type="Pfam" id="PF09335">
    <property type="entry name" value="VTT_dom"/>
    <property type="match status" value="1"/>
</dbReference>
<evidence type="ECO:0000256" key="4">
    <source>
        <dbReference type="ARBA" id="ARBA00022989"/>
    </source>
</evidence>
<dbReference type="GO" id="GO:0005886">
    <property type="term" value="C:plasma membrane"/>
    <property type="evidence" value="ECO:0007669"/>
    <property type="project" value="UniProtKB-SubCell"/>
</dbReference>
<evidence type="ECO:0000259" key="7">
    <source>
        <dbReference type="Pfam" id="PF09335"/>
    </source>
</evidence>
<dbReference type="PANTHER" id="PTHR12677">
    <property type="entry name" value="GOLGI APPARATUS MEMBRANE PROTEIN TVP38-RELATED"/>
    <property type="match status" value="1"/>
</dbReference>
<dbReference type="InterPro" id="IPR015414">
    <property type="entry name" value="TMEM64"/>
</dbReference>
<dbReference type="Proteomes" id="UP000480178">
    <property type="component" value="Chromosome"/>
</dbReference>
<accession>A0A6C0GPE9</accession>
<dbReference type="PANTHER" id="PTHR12677:SF59">
    <property type="entry name" value="GOLGI APPARATUS MEMBRANE PROTEIN TVP38-RELATED"/>
    <property type="match status" value="1"/>
</dbReference>
<evidence type="ECO:0000256" key="1">
    <source>
        <dbReference type="ARBA" id="ARBA00004651"/>
    </source>
</evidence>
<keyword evidence="4 6" id="KW-1133">Transmembrane helix</keyword>
<feature type="transmembrane region" description="Helical" evidence="6">
    <location>
        <begin position="14"/>
        <end position="36"/>
    </location>
</feature>
<dbReference type="KEGG" id="rhoz:GXP67_24065"/>
<comment type="subcellular location">
    <subcellularLocation>
        <location evidence="1 6">Cell membrane</location>
        <topology evidence="1 6">Multi-pass membrane protein</topology>
    </subcellularLocation>
</comment>
<feature type="transmembrane region" description="Helical" evidence="6">
    <location>
        <begin position="163"/>
        <end position="181"/>
    </location>
</feature>
<evidence type="ECO:0000313" key="9">
    <source>
        <dbReference type="Proteomes" id="UP000480178"/>
    </source>
</evidence>
<dbReference type="AlphaFoldDB" id="A0A6C0GPE9"/>
<evidence type="ECO:0000256" key="2">
    <source>
        <dbReference type="ARBA" id="ARBA00022475"/>
    </source>
</evidence>
<comment type="similarity">
    <text evidence="6">Belongs to the TVP38/TMEM64 family.</text>
</comment>
<evidence type="ECO:0000256" key="6">
    <source>
        <dbReference type="RuleBase" id="RU366058"/>
    </source>
</evidence>
<organism evidence="8 9">
    <name type="scientific">Rhodocytophaga rosea</name>
    <dbReference type="NCBI Taxonomy" id="2704465"/>
    <lineage>
        <taxon>Bacteria</taxon>
        <taxon>Pseudomonadati</taxon>
        <taxon>Bacteroidota</taxon>
        <taxon>Cytophagia</taxon>
        <taxon>Cytophagales</taxon>
        <taxon>Rhodocytophagaceae</taxon>
        <taxon>Rhodocytophaga</taxon>
    </lineage>
</organism>
<feature type="transmembrane region" description="Helical" evidence="6">
    <location>
        <begin position="201"/>
        <end position="220"/>
    </location>
</feature>
<feature type="transmembrane region" description="Helical" evidence="6">
    <location>
        <begin position="51"/>
        <end position="74"/>
    </location>
</feature>
<protein>
    <recommendedName>
        <fullName evidence="6">TVP38/TMEM64 family membrane protein</fullName>
    </recommendedName>
</protein>
<keyword evidence="9" id="KW-1185">Reference proteome</keyword>
<reference evidence="8 9" key="1">
    <citation type="submission" date="2020-01" db="EMBL/GenBank/DDBJ databases">
        <authorList>
            <person name="Kim M.K."/>
        </authorList>
    </citation>
    <scope>NUCLEOTIDE SEQUENCE [LARGE SCALE GENOMIC DNA]</scope>
    <source>
        <strain evidence="8 9">172606-1</strain>
    </source>
</reference>
<keyword evidence="2 6" id="KW-1003">Cell membrane</keyword>
<dbReference type="EMBL" id="CP048222">
    <property type="protein sequence ID" value="QHT69500.1"/>
    <property type="molecule type" value="Genomic_DNA"/>
</dbReference>
<dbReference type="InterPro" id="IPR032816">
    <property type="entry name" value="VTT_dom"/>
</dbReference>
<evidence type="ECO:0000313" key="8">
    <source>
        <dbReference type="EMBL" id="QHT69500.1"/>
    </source>
</evidence>
<gene>
    <name evidence="8" type="ORF">GXP67_24065</name>
</gene>
<feature type="domain" description="VTT" evidence="7">
    <location>
        <begin position="67"/>
        <end position="183"/>
    </location>
</feature>
<name>A0A6C0GPE9_9BACT</name>
<proteinExistence type="inferred from homology"/>
<evidence type="ECO:0000256" key="5">
    <source>
        <dbReference type="ARBA" id="ARBA00023136"/>
    </source>
</evidence>
<evidence type="ECO:0000256" key="3">
    <source>
        <dbReference type="ARBA" id="ARBA00022692"/>
    </source>
</evidence>
<keyword evidence="5 6" id="KW-0472">Membrane</keyword>
<feature type="transmembrane region" description="Helical" evidence="6">
    <location>
        <begin position="132"/>
        <end position="156"/>
    </location>
</feature>
<dbReference type="RefSeq" id="WP_162445489.1">
    <property type="nucleotide sequence ID" value="NZ_CP048222.1"/>
</dbReference>
<feature type="transmembrane region" description="Helical" evidence="6">
    <location>
        <begin position="81"/>
        <end position="99"/>
    </location>
</feature>
<sequence length="233" mass="26238">MFSLRFIKENTRSILFLLIIGILALVVSTAITVYSIRYEPQIRQFGMEQWLIFYVCTCFTMAFALTPTTFIALFSGYFLGWASLPFMGISYMLASWISYKAGSLVDQGKFMNTLQSYRDTSDLVTQLKKGQMGIIILCRLSPVLPFAVMNILFSMLKVDLKKYIWGSFAGMLPRTIIAIAAGTQAQTIRLLWEKGEDSTLVQVSFTILLIISIAGIAYYLKKALQKTVSSESK</sequence>